<evidence type="ECO:0000256" key="10">
    <source>
        <dbReference type="HAMAP-Rule" id="MF_01151"/>
    </source>
</evidence>
<dbReference type="EMBL" id="JQAX01000001">
    <property type="protein sequence ID" value="KRN33344.1"/>
    <property type="molecule type" value="Genomic_DNA"/>
</dbReference>
<evidence type="ECO:0000256" key="9">
    <source>
        <dbReference type="ARBA" id="ARBA00076414"/>
    </source>
</evidence>
<dbReference type="Gene3D" id="3.90.20.20">
    <property type="match status" value="1"/>
</dbReference>
<feature type="coiled-coil region" evidence="13">
    <location>
        <begin position="51"/>
        <end position="92"/>
    </location>
</feature>
<dbReference type="GO" id="GO:0006457">
    <property type="term" value="P:protein folding"/>
    <property type="evidence" value="ECO:0007669"/>
    <property type="project" value="InterPro"/>
</dbReference>
<evidence type="ECO:0000256" key="11">
    <source>
        <dbReference type="RuleBase" id="RU000639"/>
    </source>
</evidence>
<gene>
    <name evidence="10" type="primary">grpE</name>
    <name evidence="15" type="ORF">IV68_GL000142</name>
</gene>
<comment type="function">
    <text evidence="7 10 11">Participates actively in the response to hyperosmotic and heat shock by preventing the aggregation of stress-denatured proteins, in association with DnaK and GrpE. It is the nucleotide exchange factor for DnaK and may function as a thermosensor. Unfolded proteins bind initially to DnaJ; upon interaction with the DnaJ-bound protein, DnaK hydrolyzes its bound ATP, resulting in the formation of a stable complex. GrpE releases ADP from DnaK; ATP binding to DnaK triggers the release of the substrate protein, thus completing the reaction cycle. Several rounds of ATP-dependent interactions between DnaJ, DnaK and GrpE are required for fully efficient folding.</text>
</comment>
<comment type="similarity">
    <text evidence="2 10 12">Belongs to the GrpE family.</text>
</comment>
<keyword evidence="16" id="KW-1185">Reference proteome</keyword>
<evidence type="ECO:0000313" key="16">
    <source>
        <dbReference type="Proteomes" id="UP000051296"/>
    </source>
</evidence>
<comment type="subunit">
    <text evidence="3 10">Homodimer.</text>
</comment>
<keyword evidence="4 10" id="KW-0963">Cytoplasm</keyword>
<dbReference type="CDD" id="cd00446">
    <property type="entry name" value="GrpE"/>
    <property type="match status" value="1"/>
</dbReference>
<dbReference type="GO" id="GO:0042803">
    <property type="term" value="F:protein homodimerization activity"/>
    <property type="evidence" value="ECO:0007669"/>
    <property type="project" value="InterPro"/>
</dbReference>
<dbReference type="InParanoid" id="A0A0R2FYS9"/>
<dbReference type="OrthoDB" id="9812586at2"/>
<dbReference type="InterPro" id="IPR000740">
    <property type="entry name" value="GrpE"/>
</dbReference>
<dbReference type="InterPro" id="IPR013805">
    <property type="entry name" value="GrpE_CC"/>
</dbReference>
<keyword evidence="5 10" id="KW-0346">Stress response</keyword>
<dbReference type="HAMAP" id="MF_01151">
    <property type="entry name" value="GrpE"/>
    <property type="match status" value="1"/>
</dbReference>
<keyword evidence="13" id="KW-0175">Coiled coil</keyword>
<name>A0A0R2FYS9_9LACO</name>
<protein>
    <recommendedName>
        <fullName evidence="8 10">Protein GrpE</fullName>
    </recommendedName>
    <alternativeName>
        <fullName evidence="9 10">HSP-70 cofactor</fullName>
    </alternativeName>
</protein>
<dbReference type="PANTHER" id="PTHR21237">
    <property type="entry name" value="GRPE PROTEIN"/>
    <property type="match status" value="1"/>
</dbReference>
<dbReference type="STRING" id="1123500.GCA_000420365_00361"/>
<dbReference type="PROSITE" id="PS01071">
    <property type="entry name" value="GRPE"/>
    <property type="match status" value="1"/>
</dbReference>
<evidence type="ECO:0000313" key="15">
    <source>
        <dbReference type="EMBL" id="KRN33344.1"/>
    </source>
</evidence>
<dbReference type="InterPro" id="IPR009012">
    <property type="entry name" value="GrpE_head"/>
</dbReference>
<dbReference type="GO" id="GO:0005737">
    <property type="term" value="C:cytoplasm"/>
    <property type="evidence" value="ECO:0007669"/>
    <property type="project" value="UniProtKB-SubCell"/>
</dbReference>
<dbReference type="Pfam" id="PF01025">
    <property type="entry name" value="GrpE"/>
    <property type="match status" value="1"/>
</dbReference>
<dbReference type="Proteomes" id="UP000051296">
    <property type="component" value="Unassembled WGS sequence"/>
</dbReference>
<comment type="caution">
    <text evidence="15">The sequence shown here is derived from an EMBL/GenBank/DDBJ whole genome shotgun (WGS) entry which is preliminary data.</text>
</comment>
<evidence type="ECO:0000256" key="8">
    <source>
        <dbReference type="ARBA" id="ARBA00072274"/>
    </source>
</evidence>
<dbReference type="PATRIC" id="fig|1123500.6.peg.140"/>
<evidence type="ECO:0000256" key="2">
    <source>
        <dbReference type="ARBA" id="ARBA00009054"/>
    </source>
</evidence>
<dbReference type="RefSeq" id="WP_022791163.1">
    <property type="nucleotide sequence ID" value="NZ_ATUU01000001.1"/>
</dbReference>
<dbReference type="GO" id="GO:0000774">
    <property type="term" value="F:adenyl-nucleotide exchange factor activity"/>
    <property type="evidence" value="ECO:0007669"/>
    <property type="project" value="InterPro"/>
</dbReference>
<dbReference type="NCBIfam" id="NF010759">
    <property type="entry name" value="PRK14162.1"/>
    <property type="match status" value="1"/>
</dbReference>
<evidence type="ECO:0000256" key="14">
    <source>
        <dbReference type="SAM" id="MobiDB-lite"/>
    </source>
</evidence>
<dbReference type="Gene3D" id="2.30.22.10">
    <property type="entry name" value="Head domain of nucleotide exchange factor GrpE"/>
    <property type="match status" value="1"/>
</dbReference>
<evidence type="ECO:0000256" key="4">
    <source>
        <dbReference type="ARBA" id="ARBA00022490"/>
    </source>
</evidence>
<dbReference type="GO" id="GO:0051087">
    <property type="term" value="F:protein-folding chaperone binding"/>
    <property type="evidence" value="ECO:0007669"/>
    <property type="project" value="InterPro"/>
</dbReference>
<dbReference type="AlphaFoldDB" id="A0A0R2FYS9"/>
<dbReference type="GO" id="GO:0051082">
    <property type="term" value="F:unfolded protein binding"/>
    <property type="evidence" value="ECO:0007669"/>
    <property type="project" value="TreeGrafter"/>
</dbReference>
<evidence type="ECO:0000256" key="5">
    <source>
        <dbReference type="ARBA" id="ARBA00023016"/>
    </source>
</evidence>
<evidence type="ECO:0000256" key="1">
    <source>
        <dbReference type="ARBA" id="ARBA00004496"/>
    </source>
</evidence>
<feature type="compositionally biased region" description="Basic and acidic residues" evidence="14">
    <location>
        <begin position="1"/>
        <end position="20"/>
    </location>
</feature>
<reference evidence="15 16" key="1">
    <citation type="journal article" date="2015" name="Genome Announc.">
        <title>Expanding the biotechnology potential of lactobacilli through comparative genomics of 213 strains and associated genera.</title>
        <authorList>
            <person name="Sun Z."/>
            <person name="Harris H.M."/>
            <person name="McCann A."/>
            <person name="Guo C."/>
            <person name="Argimon S."/>
            <person name="Zhang W."/>
            <person name="Yang X."/>
            <person name="Jeffery I.B."/>
            <person name="Cooney J.C."/>
            <person name="Kagawa T.F."/>
            <person name="Liu W."/>
            <person name="Song Y."/>
            <person name="Salvetti E."/>
            <person name="Wrobel A."/>
            <person name="Rasinkangas P."/>
            <person name="Parkhill J."/>
            <person name="Rea M.C."/>
            <person name="O'Sullivan O."/>
            <person name="Ritari J."/>
            <person name="Douillard F.P."/>
            <person name="Paul Ross R."/>
            <person name="Yang R."/>
            <person name="Briner A.E."/>
            <person name="Felis G.E."/>
            <person name="de Vos W.M."/>
            <person name="Barrangou R."/>
            <person name="Klaenhammer T.R."/>
            <person name="Caufield P.W."/>
            <person name="Cui Y."/>
            <person name="Zhang H."/>
            <person name="O'Toole P.W."/>
        </authorList>
    </citation>
    <scope>NUCLEOTIDE SEQUENCE [LARGE SCALE GENOMIC DNA]</scope>
    <source>
        <strain evidence="15 16">DSM 20190</strain>
    </source>
</reference>
<evidence type="ECO:0000256" key="3">
    <source>
        <dbReference type="ARBA" id="ARBA00011738"/>
    </source>
</evidence>
<dbReference type="NCBIfam" id="NF010738">
    <property type="entry name" value="PRK14140.1"/>
    <property type="match status" value="1"/>
</dbReference>
<feature type="region of interest" description="Disordered" evidence="14">
    <location>
        <begin position="1"/>
        <end position="32"/>
    </location>
</feature>
<dbReference type="PANTHER" id="PTHR21237:SF23">
    <property type="entry name" value="GRPE PROTEIN HOMOLOG, MITOCHONDRIAL"/>
    <property type="match status" value="1"/>
</dbReference>
<dbReference type="SUPFAM" id="SSF58014">
    <property type="entry name" value="Coiled-coil domain of nucleotide exchange factor GrpE"/>
    <property type="match status" value="1"/>
</dbReference>
<sequence length="197" mass="21762">MAENSEPRDETVSKAERDSDVNAADLNQENDVVMDEVDEEVISDQTPDDQVADLKQQLDDAEDKYLRVQAEMQNMKTRLAKEQAQAVKFANQKLAGAVLPALDNLERALQVTADDDASRQLKTGVEMVFNTLKQALADNEIEAIGQVGEAFDPNLHQAIQSVPADDDHPADTIAEVLQKGYRLADRVIRPAMVAVYN</sequence>
<dbReference type="SUPFAM" id="SSF51064">
    <property type="entry name" value="Head domain of nucleotide exchange factor GrpE"/>
    <property type="match status" value="1"/>
</dbReference>
<evidence type="ECO:0000256" key="6">
    <source>
        <dbReference type="ARBA" id="ARBA00023186"/>
    </source>
</evidence>
<accession>A0A0R2FYS9</accession>
<dbReference type="FunFam" id="2.30.22.10:FF:000001">
    <property type="entry name" value="Protein GrpE"/>
    <property type="match status" value="1"/>
</dbReference>
<organism evidence="15 16">
    <name type="scientific">Weissella halotolerans DSM 20190</name>
    <dbReference type="NCBI Taxonomy" id="1123500"/>
    <lineage>
        <taxon>Bacteria</taxon>
        <taxon>Bacillati</taxon>
        <taxon>Bacillota</taxon>
        <taxon>Bacilli</taxon>
        <taxon>Lactobacillales</taxon>
        <taxon>Lactobacillaceae</taxon>
        <taxon>Weissella</taxon>
    </lineage>
</organism>
<evidence type="ECO:0000256" key="13">
    <source>
        <dbReference type="SAM" id="Coils"/>
    </source>
</evidence>
<evidence type="ECO:0000256" key="7">
    <source>
        <dbReference type="ARBA" id="ARBA00053401"/>
    </source>
</evidence>
<keyword evidence="6 10" id="KW-0143">Chaperone</keyword>
<comment type="subcellular location">
    <subcellularLocation>
        <location evidence="1 10">Cytoplasm</location>
    </subcellularLocation>
</comment>
<dbReference type="eggNOG" id="COG0576">
    <property type="taxonomic scope" value="Bacteria"/>
</dbReference>
<proteinExistence type="inferred from homology"/>
<evidence type="ECO:0000256" key="12">
    <source>
        <dbReference type="RuleBase" id="RU004478"/>
    </source>
</evidence>
<dbReference type="PRINTS" id="PR00773">
    <property type="entry name" value="GRPEPROTEIN"/>
</dbReference>
<dbReference type="FunCoup" id="A0A0R2FYS9">
    <property type="interactions" value="330"/>
</dbReference>